<keyword evidence="2" id="KW-1185">Reference proteome</keyword>
<evidence type="ECO:0000313" key="2">
    <source>
        <dbReference type="Proteomes" id="UP000308092"/>
    </source>
</evidence>
<dbReference type="STRING" id="1220188.A0A4S3IYD5"/>
<organism evidence="1 2">
    <name type="scientific">Aspergillus tanneri</name>
    <dbReference type="NCBI Taxonomy" id="1220188"/>
    <lineage>
        <taxon>Eukaryota</taxon>
        <taxon>Fungi</taxon>
        <taxon>Dikarya</taxon>
        <taxon>Ascomycota</taxon>
        <taxon>Pezizomycotina</taxon>
        <taxon>Eurotiomycetes</taxon>
        <taxon>Eurotiomycetidae</taxon>
        <taxon>Eurotiales</taxon>
        <taxon>Aspergillaceae</taxon>
        <taxon>Aspergillus</taxon>
        <taxon>Aspergillus subgen. Circumdati</taxon>
    </lineage>
</organism>
<evidence type="ECO:0000313" key="1">
    <source>
        <dbReference type="EMBL" id="THC87399.1"/>
    </source>
</evidence>
<dbReference type="EMBL" id="SOSA01001235">
    <property type="protein sequence ID" value="THC87399.1"/>
    <property type="molecule type" value="Genomic_DNA"/>
</dbReference>
<comment type="caution">
    <text evidence="1">The sequence shown here is derived from an EMBL/GenBank/DDBJ whole genome shotgun (WGS) entry which is preliminary data.</text>
</comment>
<gene>
    <name evidence="1" type="ORF">EYZ11_013155</name>
</gene>
<name>A0A4S3IYD5_9EURO</name>
<proteinExistence type="predicted"/>
<reference evidence="1 2" key="1">
    <citation type="submission" date="2019-03" db="EMBL/GenBank/DDBJ databases">
        <title>The genome sequence of a newly discovered highly antifungal drug resistant Aspergillus species, Aspergillus tanneri NIH 1004.</title>
        <authorList>
            <person name="Mounaud S."/>
            <person name="Singh I."/>
            <person name="Joardar V."/>
            <person name="Pakala S."/>
            <person name="Pakala S."/>
            <person name="Venepally P."/>
            <person name="Hoover J."/>
            <person name="Nierman W."/>
            <person name="Chung J."/>
            <person name="Losada L."/>
        </authorList>
    </citation>
    <scope>NUCLEOTIDE SEQUENCE [LARGE SCALE GENOMIC DNA]</scope>
    <source>
        <strain evidence="1 2">NIH1004</strain>
    </source>
</reference>
<accession>A0A4S3IYD5</accession>
<protein>
    <submittedName>
        <fullName evidence="1">Uncharacterized protein</fullName>
    </submittedName>
</protein>
<dbReference type="VEuPathDB" id="FungiDB:EYZ11_013155"/>
<dbReference type="Proteomes" id="UP000308092">
    <property type="component" value="Unassembled WGS sequence"/>
</dbReference>
<dbReference type="AlphaFoldDB" id="A0A4S3IYD5"/>
<sequence length="77" mass="8389">MAAVGCSKRTILRIRSDLRLFGNIKAPPNKGGQSRNITPIMQEALFDGPTLNPAGGPIQLWKISIVERKEMVGDDAK</sequence>